<organism evidence="1 2">
    <name type="scientific">Syntrophus aciditrophicus (strain SB)</name>
    <dbReference type="NCBI Taxonomy" id="56780"/>
    <lineage>
        <taxon>Bacteria</taxon>
        <taxon>Pseudomonadati</taxon>
        <taxon>Thermodesulfobacteriota</taxon>
        <taxon>Syntrophia</taxon>
        <taxon>Syntrophales</taxon>
        <taxon>Syntrophaceae</taxon>
        <taxon>Syntrophus</taxon>
    </lineage>
</organism>
<proteinExistence type="predicted"/>
<dbReference type="HOGENOM" id="CLU_2208721_0_0_7"/>
<keyword evidence="2" id="KW-1185">Reference proteome</keyword>
<dbReference type="KEGG" id="sat:SYN_01221"/>
<protein>
    <submittedName>
        <fullName evidence="1">Hypothetical cytosolic protein</fullName>
    </submittedName>
</protein>
<reference evidence="1 2" key="1">
    <citation type="journal article" date="2007" name="Proc. Natl. Acad. Sci. U.S.A.">
        <title>The genome of Syntrophus aciditrophicus: life at the thermodynamic limit of microbial growth.</title>
        <authorList>
            <person name="McInerney M.J."/>
            <person name="Rohlin L."/>
            <person name="Mouttaki H."/>
            <person name="Kim U."/>
            <person name="Krupp R.S."/>
            <person name="Rios-Hernandez L."/>
            <person name="Sieber J."/>
            <person name="Struchtemeyer C.G."/>
            <person name="Bhattacharyya A."/>
            <person name="Campbell J.W."/>
            <person name="Gunsalus R.P."/>
        </authorList>
    </citation>
    <scope>NUCLEOTIDE SEQUENCE [LARGE SCALE GENOMIC DNA]</scope>
    <source>
        <strain evidence="1 2">SB</strain>
    </source>
</reference>
<accession>Q2LW70</accession>
<evidence type="ECO:0000313" key="2">
    <source>
        <dbReference type="Proteomes" id="UP000001933"/>
    </source>
</evidence>
<dbReference type="InParanoid" id="Q2LW70"/>
<sequence length="107" mass="12467">MGGRFLSTSRYIANEYLRGNHRAVKAIIKPLLRWDDESRGEFLRIGHDEYYITPTGLELLAVNLIFNTYLAQERKGVERLCQDLYQMGLMTDLYPFRDESDSSRSEA</sequence>
<dbReference type="RefSeq" id="WP_011418351.1">
    <property type="nucleotide sequence ID" value="NC_007759.1"/>
</dbReference>
<dbReference type="Proteomes" id="UP000001933">
    <property type="component" value="Chromosome"/>
</dbReference>
<gene>
    <name evidence="1" type="ORF">SYN_01221</name>
</gene>
<evidence type="ECO:0000313" key="1">
    <source>
        <dbReference type="EMBL" id="ABC78332.1"/>
    </source>
</evidence>
<name>Q2LW70_SYNAS</name>
<dbReference type="EMBL" id="CP000252">
    <property type="protein sequence ID" value="ABC78332.1"/>
    <property type="molecule type" value="Genomic_DNA"/>
</dbReference>
<dbReference type="OrthoDB" id="9936188at2"/>
<dbReference type="AlphaFoldDB" id="Q2LW70"/>